<evidence type="ECO:0000256" key="3">
    <source>
        <dbReference type="SAM" id="SignalP"/>
    </source>
</evidence>
<feature type="chain" id="PRO_5043439025" description="CzcB-like barrel-sandwich hybrid domain-containing protein" evidence="3">
    <location>
        <begin position="25"/>
        <end position="298"/>
    </location>
</feature>
<name>A0AAV3U2K5_9ALTE</name>
<accession>A0AAV3U2K5</accession>
<protein>
    <recommendedName>
        <fullName evidence="4">CzcB-like barrel-sandwich hybrid domain-containing protein</fullName>
    </recommendedName>
</protein>
<feature type="domain" description="CzcB-like barrel-sandwich hybrid" evidence="4">
    <location>
        <begin position="43"/>
        <end position="185"/>
    </location>
</feature>
<reference evidence="6" key="1">
    <citation type="journal article" date="2019" name="Int. J. Syst. Evol. Microbiol.">
        <title>The Global Catalogue of Microorganisms (GCM) 10K type strain sequencing project: providing services to taxonomists for standard genome sequencing and annotation.</title>
        <authorList>
            <consortium name="The Broad Institute Genomics Platform"/>
            <consortium name="The Broad Institute Genome Sequencing Center for Infectious Disease"/>
            <person name="Wu L."/>
            <person name="Ma J."/>
        </authorList>
    </citation>
    <scope>NUCLEOTIDE SEQUENCE [LARGE SCALE GENOMIC DNA]</scope>
    <source>
        <strain evidence="6">JCM 19134</strain>
    </source>
</reference>
<dbReference type="GO" id="GO:0015562">
    <property type="term" value="F:efflux transmembrane transporter activity"/>
    <property type="evidence" value="ECO:0007669"/>
    <property type="project" value="TreeGrafter"/>
</dbReference>
<evidence type="ECO:0000313" key="6">
    <source>
        <dbReference type="Proteomes" id="UP001409585"/>
    </source>
</evidence>
<dbReference type="Gene3D" id="1.10.287.470">
    <property type="entry name" value="Helix hairpin bin"/>
    <property type="match status" value="1"/>
</dbReference>
<comment type="similarity">
    <text evidence="1">Belongs to the membrane fusion protein (MFP) (TC 8.A.1) family.</text>
</comment>
<dbReference type="PANTHER" id="PTHR30469">
    <property type="entry name" value="MULTIDRUG RESISTANCE PROTEIN MDTA"/>
    <property type="match status" value="1"/>
</dbReference>
<dbReference type="GO" id="GO:1990281">
    <property type="term" value="C:efflux pump complex"/>
    <property type="evidence" value="ECO:0007669"/>
    <property type="project" value="TreeGrafter"/>
</dbReference>
<dbReference type="InterPro" id="IPR058647">
    <property type="entry name" value="BSH_CzcB-like"/>
</dbReference>
<feature type="signal peptide" evidence="3">
    <location>
        <begin position="1"/>
        <end position="24"/>
    </location>
</feature>
<sequence length="298" mass="33265">MQTRMTIRLLSSLCFALICPFVQAQKNYTELDCMVKPEMYINLASPVDGVLSEVLVKKSDAVIKGQALARLNSEVEEANIRVAEQEARLDNVIKGKQLQFQYAQRRLQRIGDLFKAKASSNQNYDDAVIEADLAKNELRQAKLDRERNELRLKLAQAQLEQKIIRSPIDGIVVERYLMPGESVENRPILQLAKIDPLQVEVLAPAHIFGQITKDMDVTIRPDFPVDSEFPASVQVIDRIIDAASGTFTILLELPNPDAKLVGGTRCTARFPITSTLKANNSSAADDDLPPELRALLKQ</sequence>
<gene>
    <name evidence="5" type="ORF">GCM10025791_20460</name>
</gene>
<keyword evidence="6" id="KW-1185">Reference proteome</keyword>
<organism evidence="5 6">
    <name type="scientific">Halioxenophilus aromaticivorans</name>
    <dbReference type="NCBI Taxonomy" id="1306992"/>
    <lineage>
        <taxon>Bacteria</taxon>
        <taxon>Pseudomonadati</taxon>
        <taxon>Pseudomonadota</taxon>
        <taxon>Gammaproteobacteria</taxon>
        <taxon>Alteromonadales</taxon>
        <taxon>Alteromonadaceae</taxon>
        <taxon>Halioxenophilus</taxon>
    </lineage>
</organism>
<keyword evidence="2" id="KW-0175">Coiled coil</keyword>
<dbReference type="Pfam" id="PF25973">
    <property type="entry name" value="BSH_CzcB"/>
    <property type="match status" value="1"/>
</dbReference>
<dbReference type="Proteomes" id="UP001409585">
    <property type="component" value="Unassembled WGS sequence"/>
</dbReference>
<dbReference type="Gene3D" id="2.40.50.100">
    <property type="match status" value="1"/>
</dbReference>
<dbReference type="InterPro" id="IPR006143">
    <property type="entry name" value="RND_pump_MFP"/>
</dbReference>
<proteinExistence type="inferred from homology"/>
<dbReference type="PANTHER" id="PTHR30469:SF15">
    <property type="entry name" value="HLYD FAMILY OF SECRETION PROTEINS"/>
    <property type="match status" value="1"/>
</dbReference>
<dbReference type="AlphaFoldDB" id="A0AAV3U2K5"/>
<evidence type="ECO:0000259" key="4">
    <source>
        <dbReference type="Pfam" id="PF25973"/>
    </source>
</evidence>
<dbReference type="Gene3D" id="2.40.30.170">
    <property type="match status" value="1"/>
</dbReference>
<evidence type="ECO:0000313" key="5">
    <source>
        <dbReference type="EMBL" id="GAA4941925.1"/>
    </source>
</evidence>
<feature type="coiled-coil region" evidence="2">
    <location>
        <begin position="124"/>
        <end position="160"/>
    </location>
</feature>
<dbReference type="SUPFAM" id="SSF111369">
    <property type="entry name" value="HlyD-like secretion proteins"/>
    <property type="match status" value="1"/>
</dbReference>
<evidence type="ECO:0000256" key="1">
    <source>
        <dbReference type="ARBA" id="ARBA00009477"/>
    </source>
</evidence>
<dbReference type="NCBIfam" id="TIGR01730">
    <property type="entry name" value="RND_mfp"/>
    <property type="match status" value="1"/>
</dbReference>
<keyword evidence="3" id="KW-0732">Signal</keyword>
<evidence type="ECO:0000256" key="2">
    <source>
        <dbReference type="SAM" id="Coils"/>
    </source>
</evidence>
<comment type="caution">
    <text evidence="5">The sequence shown here is derived from an EMBL/GenBank/DDBJ whole genome shotgun (WGS) entry which is preliminary data.</text>
</comment>
<dbReference type="EMBL" id="BAABLX010000013">
    <property type="protein sequence ID" value="GAA4941925.1"/>
    <property type="molecule type" value="Genomic_DNA"/>
</dbReference>